<evidence type="ECO:0000313" key="4">
    <source>
        <dbReference type="EMBL" id="RJP17163.1"/>
    </source>
</evidence>
<evidence type="ECO:0000256" key="1">
    <source>
        <dbReference type="ARBA" id="ARBA00022679"/>
    </source>
</evidence>
<dbReference type="AlphaFoldDB" id="A0A3A4N5K1"/>
<accession>A0A3A4N5K1</accession>
<dbReference type="PANTHER" id="PTHR10584">
    <property type="entry name" value="SUGAR KINASE"/>
    <property type="match status" value="1"/>
</dbReference>
<dbReference type="EMBL" id="QZKU01000119">
    <property type="protein sequence ID" value="RJP17163.1"/>
    <property type="molecule type" value="Genomic_DNA"/>
</dbReference>
<dbReference type="Pfam" id="PF00294">
    <property type="entry name" value="PfkB"/>
    <property type="match status" value="1"/>
</dbReference>
<dbReference type="PROSITE" id="PS00584">
    <property type="entry name" value="PFKB_KINASES_2"/>
    <property type="match status" value="1"/>
</dbReference>
<dbReference type="Gene3D" id="3.40.1190.20">
    <property type="match status" value="1"/>
</dbReference>
<evidence type="ECO:0000313" key="5">
    <source>
        <dbReference type="Proteomes" id="UP000265882"/>
    </source>
</evidence>
<dbReference type="GO" id="GO:0016301">
    <property type="term" value="F:kinase activity"/>
    <property type="evidence" value="ECO:0007669"/>
    <property type="project" value="UniProtKB-KW"/>
</dbReference>
<protein>
    <recommendedName>
        <fullName evidence="3">Carbohydrate kinase PfkB domain-containing protein</fullName>
    </recommendedName>
</protein>
<keyword evidence="1" id="KW-0808">Transferase</keyword>
<gene>
    <name evidence="4" type="ORF">C4520_17450</name>
</gene>
<reference evidence="4 5" key="1">
    <citation type="journal article" date="2017" name="ISME J.">
        <title>Energy and carbon metabolisms in a deep terrestrial subsurface fluid microbial community.</title>
        <authorList>
            <person name="Momper L."/>
            <person name="Jungbluth S.P."/>
            <person name="Lee M.D."/>
            <person name="Amend J.P."/>
        </authorList>
    </citation>
    <scope>NUCLEOTIDE SEQUENCE [LARGE SCALE GENOMIC DNA]</scope>
    <source>
        <strain evidence="4">SURF_5</strain>
    </source>
</reference>
<dbReference type="Proteomes" id="UP000265882">
    <property type="component" value="Unassembled WGS sequence"/>
</dbReference>
<feature type="domain" description="Carbohydrate kinase PfkB" evidence="3">
    <location>
        <begin position="181"/>
        <end position="265"/>
    </location>
</feature>
<evidence type="ECO:0000256" key="2">
    <source>
        <dbReference type="ARBA" id="ARBA00022777"/>
    </source>
</evidence>
<dbReference type="InterPro" id="IPR002173">
    <property type="entry name" value="Carboh/pur_kinase_PfkB_CS"/>
</dbReference>
<dbReference type="SUPFAM" id="SSF53613">
    <property type="entry name" value="Ribokinase-like"/>
    <property type="match status" value="1"/>
</dbReference>
<organism evidence="4 5">
    <name type="scientific">Abyssobacteria bacterium (strain SURF_5)</name>
    <dbReference type="NCBI Taxonomy" id="2093360"/>
    <lineage>
        <taxon>Bacteria</taxon>
        <taxon>Pseudomonadati</taxon>
        <taxon>Candidatus Hydrogenedentota</taxon>
        <taxon>Candidatus Abyssobacteria</taxon>
    </lineage>
</organism>
<dbReference type="PANTHER" id="PTHR10584:SF166">
    <property type="entry name" value="RIBOKINASE"/>
    <property type="match status" value="1"/>
</dbReference>
<keyword evidence="2" id="KW-0418">Kinase</keyword>
<dbReference type="InterPro" id="IPR029056">
    <property type="entry name" value="Ribokinase-like"/>
</dbReference>
<sequence>MRGNVGVPDFLAVGHLCCDIVDGRRILGGSASYASLTARGLNRAAGILTAVAEDFPFLHLLKGIRVDIIDSPTTTTFRNIYHQGVREQIICDVARSIGPADVPGEFTNVDVVYLCPIADEILPGVASRFRASLVGAGAQGWFRQWDEAGRVSRKKWESALEVARAVDVIVYSELDTDDPYKLAEELANHAPVVIVTQSSLGADLYTEGARIHVPAFDVEEIDPTGAGDVFAAAFLINYESSGNAVESAKFACCAASFICEHEGTEGIPSLDQVEERLQQYSRIYSESLY</sequence>
<name>A0A3A4N5K1_ABYX5</name>
<dbReference type="InterPro" id="IPR011611">
    <property type="entry name" value="PfkB_dom"/>
</dbReference>
<proteinExistence type="predicted"/>
<comment type="caution">
    <text evidence="4">The sequence shown here is derived from an EMBL/GenBank/DDBJ whole genome shotgun (WGS) entry which is preliminary data.</text>
</comment>
<dbReference type="GO" id="GO:0005829">
    <property type="term" value="C:cytosol"/>
    <property type="evidence" value="ECO:0007669"/>
    <property type="project" value="TreeGrafter"/>
</dbReference>
<evidence type="ECO:0000259" key="3">
    <source>
        <dbReference type="Pfam" id="PF00294"/>
    </source>
</evidence>